<dbReference type="EMBL" id="CM037018">
    <property type="protein sequence ID" value="KAH7674864.1"/>
    <property type="molecule type" value="Genomic_DNA"/>
</dbReference>
<evidence type="ECO:0000313" key="2">
    <source>
        <dbReference type="Proteomes" id="UP000827976"/>
    </source>
</evidence>
<comment type="caution">
    <text evidence="1">The sequence shown here is derived from an EMBL/GenBank/DDBJ whole genome shotgun (WGS) entry which is preliminary data.</text>
</comment>
<evidence type="ECO:0000313" key="1">
    <source>
        <dbReference type="EMBL" id="KAH7674864.1"/>
    </source>
</evidence>
<protein>
    <submittedName>
        <fullName evidence="1">Uncharacterized protein</fullName>
    </submittedName>
</protein>
<name>A0ACB7VKU6_DIOAL</name>
<dbReference type="Proteomes" id="UP000827976">
    <property type="component" value="Chromosome 8"/>
</dbReference>
<proteinExistence type="predicted"/>
<organism evidence="1 2">
    <name type="scientific">Dioscorea alata</name>
    <name type="common">Purple yam</name>
    <dbReference type="NCBI Taxonomy" id="55571"/>
    <lineage>
        <taxon>Eukaryota</taxon>
        <taxon>Viridiplantae</taxon>
        <taxon>Streptophyta</taxon>
        <taxon>Embryophyta</taxon>
        <taxon>Tracheophyta</taxon>
        <taxon>Spermatophyta</taxon>
        <taxon>Magnoliopsida</taxon>
        <taxon>Liliopsida</taxon>
        <taxon>Dioscoreales</taxon>
        <taxon>Dioscoreaceae</taxon>
        <taxon>Dioscorea</taxon>
    </lineage>
</organism>
<reference evidence="2" key="1">
    <citation type="journal article" date="2022" name="Nat. Commun.">
        <title>Chromosome evolution and the genetic basis of agronomically important traits in greater yam.</title>
        <authorList>
            <person name="Bredeson J.V."/>
            <person name="Lyons J.B."/>
            <person name="Oniyinde I.O."/>
            <person name="Okereke N.R."/>
            <person name="Kolade O."/>
            <person name="Nnabue I."/>
            <person name="Nwadili C.O."/>
            <person name="Hribova E."/>
            <person name="Parker M."/>
            <person name="Nwogha J."/>
            <person name="Shu S."/>
            <person name="Carlson J."/>
            <person name="Kariba R."/>
            <person name="Muthemba S."/>
            <person name="Knop K."/>
            <person name="Barton G.J."/>
            <person name="Sherwood A.V."/>
            <person name="Lopez-Montes A."/>
            <person name="Asiedu R."/>
            <person name="Jamnadass R."/>
            <person name="Muchugi A."/>
            <person name="Goodstein D."/>
            <person name="Egesi C.N."/>
            <person name="Featherston J."/>
            <person name="Asfaw A."/>
            <person name="Simpson G.G."/>
            <person name="Dolezel J."/>
            <person name="Hendre P.S."/>
            <person name="Van Deynze A."/>
            <person name="Kumar P.L."/>
            <person name="Obidiegwu J.E."/>
            <person name="Bhattacharjee R."/>
            <person name="Rokhsar D.S."/>
        </authorList>
    </citation>
    <scope>NUCLEOTIDE SEQUENCE [LARGE SCALE GENOMIC DNA]</scope>
    <source>
        <strain evidence="2">cv. TDa95/00328</strain>
    </source>
</reference>
<accession>A0ACB7VKU6</accession>
<keyword evidence="2" id="KW-1185">Reference proteome</keyword>
<gene>
    <name evidence="1" type="ORF">IHE45_08G100700</name>
</gene>
<sequence length="312" mass="35093">MIKLLHEALMIPTKNLNLILPLTIFSLLSSSLLFLFNYLSITPILFSISINLHVFRSTGIINTDTTKHAILISSIKHSIKQLFLFESIFLLISFIIFSFIHTSILHSSSLTYLAKQPTLQDLLTKIKKSWKRPLTTQLIVSMLNLSFMFSVVFILGLCFLISINGSFIILVFGVAIAFLLLYLYIHLSLTCSMAVVISALEEGYRGTSVVISRAAELIKERKKEGLVISMVNALATFGYYGTYTYSTLYVPQITYSPLANGLIFVNVSTVLSMMVLCGYIVFYYECKRSHGDEEMAMKGQQLGDIFLEISHL</sequence>